<dbReference type="InterPro" id="IPR044876">
    <property type="entry name" value="HRDC_dom_sf"/>
</dbReference>
<evidence type="ECO:0000256" key="6">
    <source>
        <dbReference type="ARBA" id="ARBA00023235"/>
    </source>
</evidence>
<dbReference type="SMART" id="SM00341">
    <property type="entry name" value="HRDC"/>
    <property type="match status" value="1"/>
</dbReference>
<evidence type="ECO:0000259" key="13">
    <source>
        <dbReference type="PROSITE" id="PS51198"/>
    </source>
</evidence>
<dbReference type="GO" id="GO:0004386">
    <property type="term" value="F:helicase activity"/>
    <property type="evidence" value="ECO:0007669"/>
    <property type="project" value="UniProtKB-KW"/>
</dbReference>
<dbReference type="PANTHER" id="PTHR11070">
    <property type="entry name" value="UVRD / RECB / PCRA DNA HELICASE FAMILY MEMBER"/>
    <property type="match status" value="1"/>
</dbReference>
<accession>A0ABY8QZ61</accession>
<dbReference type="Pfam" id="PF00570">
    <property type="entry name" value="HRDC"/>
    <property type="match status" value="1"/>
</dbReference>
<dbReference type="InterPro" id="IPR000212">
    <property type="entry name" value="DNA_helicase_UvrD/REP"/>
</dbReference>
<dbReference type="Proteomes" id="UP001209083">
    <property type="component" value="Chromosome"/>
</dbReference>
<keyword evidence="6" id="KW-0413">Isomerase</keyword>
<name>A0ABY8QZ61_9MICO</name>
<dbReference type="InterPro" id="IPR010997">
    <property type="entry name" value="HRDC-like_sf"/>
</dbReference>
<evidence type="ECO:0000259" key="14">
    <source>
        <dbReference type="PROSITE" id="PS51217"/>
    </source>
</evidence>
<feature type="region of interest" description="Disordered" evidence="11">
    <location>
        <begin position="574"/>
        <end position="605"/>
    </location>
</feature>
<evidence type="ECO:0000256" key="11">
    <source>
        <dbReference type="SAM" id="MobiDB-lite"/>
    </source>
</evidence>
<evidence type="ECO:0000313" key="15">
    <source>
        <dbReference type="EMBL" id="WGW14076.1"/>
    </source>
</evidence>
<protein>
    <recommendedName>
        <fullName evidence="8">DNA 3'-5' helicase</fullName>
        <ecNumber evidence="8">5.6.2.4</ecNumber>
    </recommendedName>
</protein>
<dbReference type="EC" id="5.6.2.4" evidence="8"/>
<evidence type="ECO:0000256" key="5">
    <source>
        <dbReference type="ARBA" id="ARBA00022840"/>
    </source>
</evidence>
<keyword evidence="5 10" id="KW-0067">ATP-binding</keyword>
<comment type="similarity">
    <text evidence="1">Belongs to the helicase family. UvrD subfamily.</text>
</comment>
<dbReference type="CDD" id="cd18807">
    <property type="entry name" value="SF1_C_UvrD"/>
    <property type="match status" value="1"/>
</dbReference>
<dbReference type="Gene3D" id="3.40.50.300">
    <property type="entry name" value="P-loop containing nucleotide triphosphate hydrolases"/>
    <property type="match status" value="3"/>
</dbReference>
<dbReference type="PROSITE" id="PS51217">
    <property type="entry name" value="UVRD_HELICASE_CTER"/>
    <property type="match status" value="1"/>
</dbReference>
<dbReference type="PANTHER" id="PTHR11070:SF69">
    <property type="entry name" value="ATP-DEPENDENT DNA HELICASE UVRD2"/>
    <property type="match status" value="1"/>
</dbReference>
<evidence type="ECO:0000256" key="2">
    <source>
        <dbReference type="ARBA" id="ARBA00022741"/>
    </source>
</evidence>
<keyword evidence="3 10" id="KW-0378">Hydrolase</keyword>
<feature type="binding site" evidence="10">
    <location>
        <begin position="36"/>
        <end position="43"/>
    </location>
    <ligand>
        <name>ATP</name>
        <dbReference type="ChEBI" id="CHEBI:30616"/>
    </ligand>
</feature>
<keyword evidence="4 10" id="KW-0347">Helicase</keyword>
<dbReference type="PROSITE" id="PS51198">
    <property type="entry name" value="UVRD_HELICASE_ATP_BIND"/>
    <property type="match status" value="1"/>
</dbReference>
<reference evidence="15 16" key="1">
    <citation type="submission" date="2023-05" db="EMBL/GenBank/DDBJ databases">
        <title>Lithophilousrod everest ZFBP1038 complete genpme.</title>
        <authorList>
            <person name="Tian M."/>
        </authorList>
    </citation>
    <scope>NUCLEOTIDE SEQUENCE [LARGE SCALE GENOMIC DNA]</scope>
    <source>
        <strain evidence="15 16">ZFBP1038</strain>
    </source>
</reference>
<dbReference type="EMBL" id="CP090958">
    <property type="protein sequence ID" value="WGW14076.1"/>
    <property type="molecule type" value="Genomic_DNA"/>
</dbReference>
<evidence type="ECO:0000256" key="4">
    <source>
        <dbReference type="ARBA" id="ARBA00022806"/>
    </source>
</evidence>
<evidence type="ECO:0000256" key="3">
    <source>
        <dbReference type="ARBA" id="ARBA00022801"/>
    </source>
</evidence>
<gene>
    <name evidence="15" type="ORF">LWF01_10280</name>
</gene>
<keyword evidence="16" id="KW-1185">Reference proteome</keyword>
<evidence type="ECO:0000256" key="7">
    <source>
        <dbReference type="ARBA" id="ARBA00034617"/>
    </source>
</evidence>
<comment type="catalytic activity">
    <reaction evidence="9">
        <text>ATP + H2O = ADP + phosphate + H(+)</text>
        <dbReference type="Rhea" id="RHEA:13065"/>
        <dbReference type="ChEBI" id="CHEBI:15377"/>
        <dbReference type="ChEBI" id="CHEBI:15378"/>
        <dbReference type="ChEBI" id="CHEBI:30616"/>
        <dbReference type="ChEBI" id="CHEBI:43474"/>
        <dbReference type="ChEBI" id="CHEBI:456216"/>
        <dbReference type="EC" id="5.6.2.4"/>
    </reaction>
</comment>
<dbReference type="SUPFAM" id="SSF47819">
    <property type="entry name" value="HRDC-like"/>
    <property type="match status" value="1"/>
</dbReference>
<proteinExistence type="inferred from homology"/>
<dbReference type="Gene3D" id="1.10.10.160">
    <property type="match status" value="1"/>
</dbReference>
<evidence type="ECO:0000256" key="10">
    <source>
        <dbReference type="PROSITE-ProRule" id="PRU00560"/>
    </source>
</evidence>
<dbReference type="SUPFAM" id="SSF52540">
    <property type="entry name" value="P-loop containing nucleoside triphosphate hydrolases"/>
    <property type="match status" value="1"/>
</dbReference>
<organism evidence="15 16">
    <name type="scientific">Saxibacter everestensis</name>
    <dbReference type="NCBI Taxonomy" id="2909229"/>
    <lineage>
        <taxon>Bacteria</taxon>
        <taxon>Bacillati</taxon>
        <taxon>Actinomycetota</taxon>
        <taxon>Actinomycetes</taxon>
        <taxon>Micrococcales</taxon>
        <taxon>Brevibacteriaceae</taxon>
        <taxon>Saxibacter</taxon>
    </lineage>
</organism>
<keyword evidence="2 10" id="KW-0547">Nucleotide-binding</keyword>
<dbReference type="Pfam" id="PF13361">
    <property type="entry name" value="UvrD_C"/>
    <property type="match status" value="2"/>
</dbReference>
<dbReference type="Gene3D" id="1.10.150.80">
    <property type="entry name" value="HRDC domain"/>
    <property type="match status" value="1"/>
</dbReference>
<dbReference type="InterPro" id="IPR014016">
    <property type="entry name" value="UvrD-like_ATP-bd"/>
</dbReference>
<feature type="domain" description="HRDC" evidence="12">
    <location>
        <begin position="633"/>
        <end position="713"/>
    </location>
</feature>
<dbReference type="InterPro" id="IPR002121">
    <property type="entry name" value="HRDC_dom"/>
</dbReference>
<evidence type="ECO:0000256" key="1">
    <source>
        <dbReference type="ARBA" id="ARBA00009922"/>
    </source>
</evidence>
<dbReference type="InterPro" id="IPR027417">
    <property type="entry name" value="P-loop_NTPase"/>
</dbReference>
<dbReference type="InterPro" id="IPR014017">
    <property type="entry name" value="DNA_helicase_UvrD-like_C"/>
</dbReference>
<dbReference type="PROSITE" id="PS50967">
    <property type="entry name" value="HRDC"/>
    <property type="match status" value="1"/>
</dbReference>
<dbReference type="CDD" id="cd17932">
    <property type="entry name" value="DEXQc_UvrD"/>
    <property type="match status" value="1"/>
</dbReference>
<evidence type="ECO:0000256" key="9">
    <source>
        <dbReference type="ARBA" id="ARBA00048988"/>
    </source>
</evidence>
<sequence length="713" mass="77372">MAGPAASVTPDRLLEALDPEQREVATALNGPVCVLAGAGTGKTRAMTHRIAYGVASGIYKPTEVLAVTFTARAAGEMRSRLRELGAPTVQARTFHSAALRQLQYFWPQAIGGSIPRLAEHKAPLLAEAGHRLRINTDRATIRDLAAELEWAKVSMLTDATYAAAVAKKHRPMPAGLDVATMTSLLRVYEEVKIDRGVLDFEDVLLLMAGILTDHEDIARTVRSQYRHFVVDEYQDVSLLQQRLLDLWLGDRDDLCVVGDASQTIYSFTGASPEHLLGFTRRFDNATLVKLVRDYRSTPQVVSLANRLLATASGLGRLELIAARESGPQPVFKEFPDDEAEATGIARLVRQEVDSGTPASSIAILYRTNAQSAALEQSLAAAGVGYLVRGGERFFSRKEVREAMLLIRGAARSVAPGEPIGQNVRDVLGSLGWSEHPPETAGAVRERWESLQAIVALADEIAARESDVPPTLRDVITELEDRANNQHAPTVQGVTLASLHAAKGLEWASVYLVGLNEGLMPISFADTTEAVDEERRLLYVGITRAETRLTLSWSLSRSPGGRANRRVSRFIAQLRPTDTAGARSRPRPAAKNPTEGTARKPRSKKPLPTHCAGCGKLLHSVTERKLARCAECPPAYNEELFEALKAWRLRHAQEGNVPAFVVFTDVTLMAIAELCPSDLAALAEVPGVGPAKLERYGEQVLSAVSAHSGDAKNT</sequence>
<dbReference type="InterPro" id="IPR013986">
    <property type="entry name" value="DExx_box_DNA_helicase_dom_sf"/>
</dbReference>
<feature type="domain" description="UvrD-like helicase C-terminal" evidence="14">
    <location>
        <begin position="298"/>
        <end position="546"/>
    </location>
</feature>
<dbReference type="Pfam" id="PF00580">
    <property type="entry name" value="UvrD-helicase"/>
    <property type="match status" value="1"/>
</dbReference>
<feature type="domain" description="UvrD-like helicase ATP-binding" evidence="13">
    <location>
        <begin position="15"/>
        <end position="297"/>
    </location>
</feature>
<evidence type="ECO:0000256" key="8">
    <source>
        <dbReference type="ARBA" id="ARBA00034808"/>
    </source>
</evidence>
<evidence type="ECO:0000259" key="12">
    <source>
        <dbReference type="PROSITE" id="PS50967"/>
    </source>
</evidence>
<evidence type="ECO:0000313" key="16">
    <source>
        <dbReference type="Proteomes" id="UP001209083"/>
    </source>
</evidence>
<comment type="catalytic activity">
    <reaction evidence="7">
        <text>Couples ATP hydrolysis with the unwinding of duplex DNA by translocating in the 3'-5' direction.</text>
        <dbReference type="EC" id="5.6.2.4"/>
    </reaction>
</comment>